<dbReference type="InterPro" id="IPR009057">
    <property type="entry name" value="Homeodomain-like_sf"/>
</dbReference>
<dbReference type="GO" id="GO:0000981">
    <property type="term" value="F:DNA-binding transcription factor activity, RNA polymerase II-specific"/>
    <property type="evidence" value="ECO:0007669"/>
    <property type="project" value="InterPro"/>
</dbReference>
<feature type="DNA-binding region" description="Homeobox" evidence="10">
    <location>
        <begin position="179"/>
        <end position="238"/>
    </location>
</feature>
<dbReference type="PROSITE" id="PS00027">
    <property type="entry name" value="HOMEOBOX_1"/>
    <property type="match status" value="1"/>
</dbReference>
<accession>A0A3B4DPG8</accession>
<evidence type="ECO:0000256" key="3">
    <source>
        <dbReference type="ARBA" id="ARBA00022737"/>
    </source>
</evidence>
<dbReference type="Gene3D" id="1.10.10.60">
    <property type="entry name" value="Homeodomain-like"/>
    <property type="match status" value="1"/>
</dbReference>
<dbReference type="Pfam" id="PF00046">
    <property type="entry name" value="Homeodomain"/>
    <property type="match status" value="1"/>
</dbReference>
<keyword evidence="5" id="KW-0175">Coiled coil</keyword>
<dbReference type="OMA" id="RWIKIRM"/>
<evidence type="ECO:0000259" key="14">
    <source>
        <dbReference type="PROSITE" id="PS50071"/>
    </source>
</evidence>
<dbReference type="Gene3D" id="1.10.260.40">
    <property type="entry name" value="lambda repressor-like DNA-binding domains"/>
    <property type="match status" value="1"/>
</dbReference>
<dbReference type="Ensembl" id="ENSPNAT00000008759.2">
    <property type="protein sequence ID" value="ENSPNAP00000025006.1"/>
    <property type="gene ID" value="ENSPNAG00000009842.2"/>
</dbReference>
<feature type="compositionally biased region" description="Basic and acidic residues" evidence="13">
    <location>
        <begin position="371"/>
        <end position="387"/>
    </location>
</feature>
<evidence type="ECO:0000256" key="2">
    <source>
        <dbReference type="ARBA" id="ARBA00008190"/>
    </source>
</evidence>
<dbReference type="PANTHER" id="PTHR14043">
    <property type="entry name" value="CCAAT DISPLACEMENT PROTEIN-RELATED"/>
    <property type="match status" value="1"/>
</dbReference>
<feature type="compositionally biased region" description="Low complexity" evidence="13">
    <location>
        <begin position="167"/>
        <end position="178"/>
    </location>
</feature>
<evidence type="ECO:0000256" key="1">
    <source>
        <dbReference type="ARBA" id="ARBA00004123"/>
    </source>
</evidence>
<feature type="compositionally biased region" description="Polar residues" evidence="13">
    <location>
        <begin position="300"/>
        <end position="313"/>
    </location>
</feature>
<evidence type="ECO:0000256" key="8">
    <source>
        <dbReference type="ARBA" id="ARBA00023163"/>
    </source>
</evidence>
<name>A0A3B4DPG8_PYGNA</name>
<dbReference type="PANTHER" id="PTHR14043:SF4">
    <property type="entry name" value="HOMEOBOX PROTEIN CUT-LIKE 1"/>
    <property type="match status" value="1"/>
</dbReference>
<protein>
    <recommendedName>
        <fullName evidence="12">One cut domain family member</fullName>
    </recommendedName>
</protein>
<dbReference type="SUPFAM" id="SSF47413">
    <property type="entry name" value="lambda repressor-like DNA-binding domains"/>
    <property type="match status" value="1"/>
</dbReference>
<dbReference type="CDD" id="cd00086">
    <property type="entry name" value="homeodomain"/>
    <property type="match status" value="1"/>
</dbReference>
<dbReference type="PROSITE" id="PS51042">
    <property type="entry name" value="CUT"/>
    <property type="match status" value="1"/>
</dbReference>
<evidence type="ECO:0000259" key="15">
    <source>
        <dbReference type="PROSITE" id="PS51042"/>
    </source>
</evidence>
<dbReference type="GeneTree" id="ENSGT00940000159751"/>
<dbReference type="AlphaFoldDB" id="A0A3B4DPG8"/>
<dbReference type="PROSITE" id="PS50071">
    <property type="entry name" value="HOMEOBOX_2"/>
    <property type="match status" value="1"/>
</dbReference>
<evidence type="ECO:0000313" key="16">
    <source>
        <dbReference type="Ensembl" id="ENSPNAP00000025006.1"/>
    </source>
</evidence>
<dbReference type="InterPro" id="IPR003350">
    <property type="entry name" value="CUT_dom"/>
</dbReference>
<feature type="compositionally biased region" description="Low complexity" evidence="13">
    <location>
        <begin position="15"/>
        <end position="43"/>
    </location>
</feature>
<dbReference type="STRING" id="42514.ENSPNAP00000025006"/>
<evidence type="ECO:0000256" key="11">
    <source>
        <dbReference type="RuleBase" id="RU000682"/>
    </source>
</evidence>
<feature type="compositionally biased region" description="Acidic residues" evidence="13">
    <location>
        <begin position="268"/>
        <end position="279"/>
    </location>
</feature>
<evidence type="ECO:0000256" key="9">
    <source>
        <dbReference type="ARBA" id="ARBA00023242"/>
    </source>
</evidence>
<feature type="domain" description="Homeobox" evidence="14">
    <location>
        <begin position="177"/>
        <end position="237"/>
    </location>
</feature>
<dbReference type="Pfam" id="PF02376">
    <property type="entry name" value="CUT"/>
    <property type="match status" value="1"/>
</dbReference>
<dbReference type="Proteomes" id="UP001501920">
    <property type="component" value="Chromosome 19"/>
</dbReference>
<dbReference type="InterPro" id="IPR017970">
    <property type="entry name" value="Homeobox_CS"/>
</dbReference>
<evidence type="ECO:0000313" key="17">
    <source>
        <dbReference type="Proteomes" id="UP001501920"/>
    </source>
</evidence>
<evidence type="ECO:0000256" key="7">
    <source>
        <dbReference type="ARBA" id="ARBA00023155"/>
    </source>
</evidence>
<comment type="similarity">
    <text evidence="2 12">Belongs to the CUT homeobox family.</text>
</comment>
<keyword evidence="3" id="KW-0677">Repeat</keyword>
<reference evidence="16" key="2">
    <citation type="submission" date="2025-08" db="UniProtKB">
        <authorList>
            <consortium name="Ensembl"/>
        </authorList>
    </citation>
    <scope>IDENTIFICATION</scope>
</reference>
<feature type="region of interest" description="Disordered" evidence="13">
    <location>
        <begin position="144"/>
        <end position="182"/>
    </location>
</feature>
<keyword evidence="9 10" id="KW-0539">Nucleus</keyword>
<dbReference type="FunFam" id="1.10.260.40:FF:000004">
    <property type="entry name" value="Cut-like homeobox 1a"/>
    <property type="match status" value="1"/>
</dbReference>
<keyword evidence="6 10" id="KW-0238">DNA-binding</keyword>
<evidence type="ECO:0000256" key="6">
    <source>
        <dbReference type="ARBA" id="ARBA00023125"/>
    </source>
</evidence>
<feature type="domain" description="CUT" evidence="15">
    <location>
        <begin position="50"/>
        <end position="137"/>
    </location>
</feature>
<dbReference type="SUPFAM" id="SSF46689">
    <property type="entry name" value="Homeodomain-like"/>
    <property type="match status" value="1"/>
</dbReference>
<dbReference type="SMART" id="SM00389">
    <property type="entry name" value="HOX"/>
    <property type="match status" value="1"/>
</dbReference>
<keyword evidence="7 10" id="KW-0371">Homeobox</keyword>
<comment type="subcellular location">
    <subcellularLocation>
        <location evidence="1 10 11">Nucleus</location>
    </subcellularLocation>
</comment>
<reference evidence="16 17" key="1">
    <citation type="submission" date="2020-10" db="EMBL/GenBank/DDBJ databases">
        <title>Pygocentrus nattereri (red-bellied piranha) genome, fPygNat1, primary haplotype.</title>
        <authorList>
            <person name="Myers G."/>
            <person name="Meyer A."/>
            <person name="Karagic N."/>
            <person name="Pippel M."/>
            <person name="Winkler S."/>
            <person name="Tracey A."/>
            <person name="Wood J."/>
            <person name="Formenti G."/>
            <person name="Howe K."/>
            <person name="Fedrigo O."/>
            <person name="Jarvis E.D."/>
        </authorList>
    </citation>
    <scope>NUCLEOTIDE SEQUENCE [LARGE SCALE GENOMIC DNA]</scope>
</reference>
<keyword evidence="8 12" id="KW-0804">Transcription</keyword>
<dbReference type="InterPro" id="IPR010982">
    <property type="entry name" value="Lambda_DNA-bd_dom_sf"/>
</dbReference>
<evidence type="ECO:0000256" key="12">
    <source>
        <dbReference type="RuleBase" id="RU361129"/>
    </source>
</evidence>
<keyword evidence="17" id="KW-1185">Reference proteome</keyword>
<organism evidence="16 17">
    <name type="scientific">Pygocentrus nattereri</name>
    <name type="common">Red-bellied piranha</name>
    <dbReference type="NCBI Taxonomy" id="42514"/>
    <lineage>
        <taxon>Eukaryota</taxon>
        <taxon>Metazoa</taxon>
        <taxon>Chordata</taxon>
        <taxon>Craniata</taxon>
        <taxon>Vertebrata</taxon>
        <taxon>Euteleostomi</taxon>
        <taxon>Actinopterygii</taxon>
        <taxon>Neopterygii</taxon>
        <taxon>Teleostei</taxon>
        <taxon>Ostariophysi</taxon>
        <taxon>Characiformes</taxon>
        <taxon>Characoidei</taxon>
        <taxon>Pygocentrus</taxon>
    </lineage>
</organism>
<evidence type="ECO:0000256" key="4">
    <source>
        <dbReference type="ARBA" id="ARBA00023015"/>
    </source>
</evidence>
<dbReference type="GO" id="GO:0005634">
    <property type="term" value="C:nucleus"/>
    <property type="evidence" value="ECO:0007669"/>
    <property type="project" value="UniProtKB-SubCell"/>
</dbReference>
<feature type="region of interest" description="Disordered" evidence="13">
    <location>
        <begin position="247"/>
        <end position="387"/>
    </location>
</feature>
<proteinExistence type="inferred from homology"/>
<dbReference type="GO" id="GO:0000977">
    <property type="term" value="F:RNA polymerase II transcription regulatory region sequence-specific DNA binding"/>
    <property type="evidence" value="ECO:0007669"/>
    <property type="project" value="TreeGrafter"/>
</dbReference>
<reference evidence="16" key="3">
    <citation type="submission" date="2025-09" db="UniProtKB">
        <authorList>
            <consortium name="Ensembl"/>
        </authorList>
    </citation>
    <scope>IDENTIFICATION</scope>
</reference>
<dbReference type="InterPro" id="IPR001356">
    <property type="entry name" value="HD"/>
</dbReference>
<feature type="region of interest" description="Disordered" evidence="13">
    <location>
        <begin position="1"/>
        <end position="43"/>
    </location>
</feature>
<sequence length="387" mass="41974">MSVKSLGEPLGLQASGHEQPQSSEPSEGSQPSTPLPLPLSTLGPTGLSIQEMVAMSPELDTYTITKKVKEVLTDNNLGQRLFGETILGLTQGSVSDLLARPKPWHKLSLKGREPFVRMQLWLSDPRNVEKLMDMKRMEKKAYMKRRHSSMSDTQPVESGLVGTDFGQSSSPQHHPQQQLKKPRVVLAPEEKEALKRAYQQKPYPSPKTIEELATQLNLKTSTVINWFHNYRSRIRRELFIEEIQAAGAAASGEGGSPSVRPGKASEGDSCDGTEMDAVADDSKPPGSTLEEPSAAKAPTPSHSPTLRDPTTSAAEGPGTSGHQVPPQGSSSGLGLFGFPETAPSASSSTSRNPKDSNLRKKKAANLNNIIHRLEKAASKEDPSEWEF</sequence>
<feature type="compositionally biased region" description="Low complexity" evidence="13">
    <location>
        <begin position="328"/>
        <end position="350"/>
    </location>
</feature>
<evidence type="ECO:0000256" key="10">
    <source>
        <dbReference type="PROSITE-ProRule" id="PRU00108"/>
    </source>
</evidence>
<dbReference type="FunFam" id="1.10.10.60:FF:000116">
    <property type="entry name" value="Cut-like homeobox 2b"/>
    <property type="match status" value="1"/>
</dbReference>
<dbReference type="SMART" id="SM01109">
    <property type="entry name" value="CUT"/>
    <property type="match status" value="1"/>
</dbReference>
<keyword evidence="4 12" id="KW-0805">Transcription regulation</keyword>
<evidence type="ECO:0000256" key="5">
    <source>
        <dbReference type="ARBA" id="ARBA00023054"/>
    </source>
</evidence>
<evidence type="ECO:0000256" key="13">
    <source>
        <dbReference type="SAM" id="MobiDB-lite"/>
    </source>
</evidence>